<dbReference type="Proteomes" id="UP000281406">
    <property type="component" value="Unassembled WGS sequence"/>
</dbReference>
<keyword evidence="2" id="KW-1185">Reference proteome</keyword>
<evidence type="ECO:0000313" key="2">
    <source>
        <dbReference type="Proteomes" id="UP000281406"/>
    </source>
</evidence>
<name>A0A3N0XKZ1_ANAGA</name>
<sequence>MPGGRRWLLCILAADERIPRSLLLPIIVDGCRLWPTENGSDFSAPSRTAAALPEPRWPAASLSVPPWQVTPAHRLECPWRQTLLSHARWHRRFPTAHSGCHIIAVCLREPEPLKAGGYSCSIDLDGNIVKRRLTHHFYPTASSLT</sequence>
<reference evidence="1 2" key="1">
    <citation type="submission" date="2018-10" db="EMBL/GenBank/DDBJ databases">
        <title>Genome assembly for a Yunnan-Guizhou Plateau 3E fish, Anabarilius grahami (Regan), and its evolutionary and genetic applications.</title>
        <authorList>
            <person name="Jiang W."/>
        </authorList>
    </citation>
    <scope>NUCLEOTIDE SEQUENCE [LARGE SCALE GENOMIC DNA]</scope>
    <source>
        <strain evidence="1">AG-KIZ</strain>
        <tissue evidence="1">Muscle</tissue>
    </source>
</reference>
<evidence type="ECO:0000313" key="1">
    <source>
        <dbReference type="EMBL" id="ROI62459.1"/>
    </source>
</evidence>
<protein>
    <submittedName>
        <fullName evidence="1">Uncharacterized protein</fullName>
    </submittedName>
</protein>
<gene>
    <name evidence="1" type="ORF">DPX16_5132</name>
</gene>
<organism evidence="1 2">
    <name type="scientific">Anabarilius grahami</name>
    <name type="common">Kanglang fish</name>
    <name type="synonym">Barilius grahami</name>
    <dbReference type="NCBI Taxonomy" id="495550"/>
    <lineage>
        <taxon>Eukaryota</taxon>
        <taxon>Metazoa</taxon>
        <taxon>Chordata</taxon>
        <taxon>Craniata</taxon>
        <taxon>Vertebrata</taxon>
        <taxon>Euteleostomi</taxon>
        <taxon>Actinopterygii</taxon>
        <taxon>Neopterygii</taxon>
        <taxon>Teleostei</taxon>
        <taxon>Ostariophysi</taxon>
        <taxon>Cypriniformes</taxon>
        <taxon>Xenocyprididae</taxon>
        <taxon>Xenocypridinae</taxon>
        <taxon>Xenocypridinae incertae sedis</taxon>
        <taxon>Anabarilius</taxon>
    </lineage>
</organism>
<dbReference type="EMBL" id="RJVU01070129">
    <property type="protein sequence ID" value="ROI62459.1"/>
    <property type="molecule type" value="Genomic_DNA"/>
</dbReference>
<comment type="caution">
    <text evidence="1">The sequence shown here is derived from an EMBL/GenBank/DDBJ whole genome shotgun (WGS) entry which is preliminary data.</text>
</comment>
<accession>A0A3N0XKZ1</accession>
<dbReference type="AlphaFoldDB" id="A0A3N0XKZ1"/>
<proteinExistence type="predicted"/>